<evidence type="ECO:0000313" key="2">
    <source>
        <dbReference type="EMBL" id="CAG9568320.1"/>
    </source>
</evidence>
<protein>
    <submittedName>
        <fullName evidence="2">(African queen) hypothetical protein</fullName>
    </submittedName>
</protein>
<dbReference type="OrthoDB" id="7464143at2759"/>
<sequence>MKFTREIEKAKDKRFLVEEDKRVIPVHEHIKDDVIDNRLYDQADVYNKMILTTDNPMFGEQPFFSYVLNDYFDKTNDYDPLTFKDLSWGKEFDQEMPLPDIGDYSKDFHPFNEVPRRKNVYGSDDKLVKKYSHTTKERNNNNNLLDSDTILVDSEQEDDQSQHRQSYRNFKGDNDVGFKEFADYFATRFGSENHNNKINYNGNKIIDKGENKKGFRKVYHKDEYQEETEFHDNNNEKASVDNNSDSQVNVGGVEKVAHAQAVGASGSNNTSTELKESETRKRSNKSYKTEQPQNNGPDFKQYRDVARDAVLSNNADYIDNYMI</sequence>
<evidence type="ECO:0000256" key="1">
    <source>
        <dbReference type="SAM" id="MobiDB-lite"/>
    </source>
</evidence>
<name>A0A8J2VTC3_9NEOP</name>
<feature type="region of interest" description="Disordered" evidence="1">
    <location>
        <begin position="226"/>
        <end position="246"/>
    </location>
</feature>
<dbReference type="AlphaFoldDB" id="A0A8J2VTC3"/>
<feature type="region of interest" description="Disordered" evidence="1">
    <location>
        <begin position="259"/>
        <end position="302"/>
    </location>
</feature>
<dbReference type="Pfam" id="PF16009">
    <property type="entry name" value="DUF4779"/>
    <property type="match status" value="1"/>
</dbReference>
<gene>
    <name evidence="2" type="ORF">DCHRY22_LOCUS8221</name>
</gene>
<comment type="caution">
    <text evidence="2">The sequence shown here is derived from an EMBL/GenBank/DDBJ whole genome shotgun (WGS) entry which is preliminary data.</text>
</comment>
<proteinExistence type="predicted"/>
<dbReference type="InterPro" id="IPR031959">
    <property type="entry name" value="DUF4779"/>
</dbReference>
<evidence type="ECO:0000313" key="3">
    <source>
        <dbReference type="Proteomes" id="UP000789524"/>
    </source>
</evidence>
<organism evidence="2 3">
    <name type="scientific">Danaus chrysippus</name>
    <name type="common">African queen</name>
    <dbReference type="NCBI Taxonomy" id="151541"/>
    <lineage>
        <taxon>Eukaryota</taxon>
        <taxon>Metazoa</taxon>
        <taxon>Ecdysozoa</taxon>
        <taxon>Arthropoda</taxon>
        <taxon>Hexapoda</taxon>
        <taxon>Insecta</taxon>
        <taxon>Pterygota</taxon>
        <taxon>Neoptera</taxon>
        <taxon>Endopterygota</taxon>
        <taxon>Lepidoptera</taxon>
        <taxon>Glossata</taxon>
        <taxon>Ditrysia</taxon>
        <taxon>Papilionoidea</taxon>
        <taxon>Nymphalidae</taxon>
        <taxon>Danainae</taxon>
        <taxon>Danaini</taxon>
        <taxon>Danaina</taxon>
        <taxon>Danaus</taxon>
        <taxon>Anosia</taxon>
    </lineage>
</organism>
<dbReference type="EMBL" id="CAKASE010000060">
    <property type="protein sequence ID" value="CAG9568320.1"/>
    <property type="molecule type" value="Genomic_DNA"/>
</dbReference>
<reference evidence="2" key="1">
    <citation type="submission" date="2021-09" db="EMBL/GenBank/DDBJ databases">
        <authorList>
            <person name="Martin H S."/>
        </authorList>
    </citation>
    <scope>NUCLEOTIDE SEQUENCE</scope>
</reference>
<feature type="compositionally biased region" description="Basic and acidic residues" evidence="1">
    <location>
        <begin position="226"/>
        <end position="239"/>
    </location>
</feature>
<dbReference type="Proteomes" id="UP000789524">
    <property type="component" value="Unassembled WGS sequence"/>
</dbReference>
<accession>A0A8J2VTC3</accession>
<keyword evidence="3" id="KW-1185">Reference proteome</keyword>